<organism evidence="1">
    <name type="scientific">Siphoviridae sp. ctOOe6</name>
    <dbReference type="NCBI Taxonomy" id="2826309"/>
    <lineage>
        <taxon>Viruses</taxon>
        <taxon>Duplodnaviria</taxon>
        <taxon>Heunggongvirae</taxon>
        <taxon>Uroviricota</taxon>
        <taxon>Caudoviricetes</taxon>
    </lineage>
</organism>
<reference evidence="1" key="1">
    <citation type="journal article" date="2021" name="Proc. Natl. Acad. Sci. U.S.A.">
        <title>A Catalog of Tens of Thousands of Viruses from Human Metagenomes Reveals Hidden Associations with Chronic Diseases.</title>
        <authorList>
            <person name="Tisza M.J."/>
            <person name="Buck C.B."/>
        </authorList>
    </citation>
    <scope>NUCLEOTIDE SEQUENCE</scope>
    <source>
        <strain evidence="1">CtOOe6</strain>
    </source>
</reference>
<proteinExistence type="predicted"/>
<name>A0A8S5LXW4_9CAUD</name>
<dbReference type="EMBL" id="BK014763">
    <property type="protein sequence ID" value="DAD74687.1"/>
    <property type="molecule type" value="Genomic_DNA"/>
</dbReference>
<protein>
    <submittedName>
        <fullName evidence="1">Uncharacterized protein</fullName>
    </submittedName>
</protein>
<sequence>MRILYQYKIRKRVISGGELLPYLNLKTELKKQILQTKKLHMY</sequence>
<accession>A0A8S5LXW4</accession>
<evidence type="ECO:0000313" key="1">
    <source>
        <dbReference type="EMBL" id="DAD74687.1"/>
    </source>
</evidence>